<dbReference type="Pfam" id="PF07040">
    <property type="entry name" value="DUF1326"/>
    <property type="match status" value="1"/>
</dbReference>
<comment type="caution">
    <text evidence="1">The sequence shown here is derived from an EMBL/GenBank/DDBJ whole genome shotgun (WGS) entry which is preliminary data.</text>
</comment>
<gene>
    <name evidence="1" type="ORF">FE810_03495</name>
</gene>
<protein>
    <submittedName>
        <fullName evidence="1">DUF1326 domain-containing protein</fullName>
    </submittedName>
</protein>
<dbReference type="InterPro" id="IPR009758">
    <property type="entry name" value="DUF1326"/>
</dbReference>
<dbReference type="PIRSF" id="PIRSF033303">
    <property type="entry name" value="UCP033303"/>
    <property type="match status" value="1"/>
</dbReference>
<organism evidence="1 2">
    <name type="scientific">Thalassotalea litorea</name>
    <dbReference type="NCBI Taxonomy" id="2020715"/>
    <lineage>
        <taxon>Bacteria</taxon>
        <taxon>Pseudomonadati</taxon>
        <taxon>Pseudomonadota</taxon>
        <taxon>Gammaproteobacteria</taxon>
        <taxon>Alteromonadales</taxon>
        <taxon>Colwelliaceae</taxon>
        <taxon>Thalassotalea</taxon>
    </lineage>
</organism>
<dbReference type="OrthoDB" id="340106at2"/>
<dbReference type="Proteomes" id="UP000307790">
    <property type="component" value="Unassembled WGS sequence"/>
</dbReference>
<dbReference type="AlphaFoldDB" id="A0A5R9ITD5"/>
<evidence type="ECO:0000313" key="1">
    <source>
        <dbReference type="EMBL" id="TLU67357.1"/>
    </source>
</evidence>
<keyword evidence="2" id="KW-1185">Reference proteome</keyword>
<accession>A0A5R9ITD5</accession>
<reference evidence="1 2" key="1">
    <citation type="submission" date="2019-05" db="EMBL/GenBank/DDBJ databases">
        <title>Genome sequences of Thalassotalea litorea 1K03283.</title>
        <authorList>
            <person name="Zhang D."/>
        </authorList>
    </citation>
    <scope>NUCLEOTIDE SEQUENCE [LARGE SCALE GENOMIC DNA]</scope>
    <source>
        <strain evidence="1 2">MCCC 1K03283</strain>
    </source>
</reference>
<name>A0A5R9ITD5_9GAMM</name>
<sequence length="208" mass="22139">MSEQQNWSLKMHNIESCSCNHGCGCQFAGFPTSEDGGCQAIIGYEVIEGHLNELDLAGVKMVLVASWPKAMHEGNGDGALFIDKSATAEQVSAMATIMSGQHGGMPVTAIASLFSAFDGPIMADIKLKVNEFNSTVAIDGILEAEQTPHVNPVTGDENRVHITYPGGGFLWNDGKVGRTKALKVNHGNIAFNFDDTFAANAIVNWPNG</sequence>
<dbReference type="InterPro" id="IPR014581">
    <property type="entry name" value="UCP033303"/>
</dbReference>
<proteinExistence type="predicted"/>
<dbReference type="EMBL" id="VCBC01000003">
    <property type="protein sequence ID" value="TLU67357.1"/>
    <property type="molecule type" value="Genomic_DNA"/>
</dbReference>
<evidence type="ECO:0000313" key="2">
    <source>
        <dbReference type="Proteomes" id="UP000307790"/>
    </source>
</evidence>
<dbReference type="RefSeq" id="WP_138318639.1">
    <property type="nucleotide sequence ID" value="NZ_VCBC01000003.1"/>
</dbReference>